<name>A0A0F9B407_9ZZZZ</name>
<sequence length="71" mass="8012">MGGKIKCPACKKVLHSLYRHDFQGCGCPTETFVDGGFDYNRIGGYRINEIKFIHHNHWEDGIDPKDLGDGC</sequence>
<dbReference type="EMBL" id="LAZR01042846">
    <property type="protein sequence ID" value="KKL08522.1"/>
    <property type="molecule type" value="Genomic_DNA"/>
</dbReference>
<dbReference type="AlphaFoldDB" id="A0A0F9B407"/>
<gene>
    <name evidence="2" type="ORF">LCGC14_2575030</name>
</gene>
<organism evidence="2">
    <name type="scientific">marine sediment metagenome</name>
    <dbReference type="NCBI Taxonomy" id="412755"/>
    <lineage>
        <taxon>unclassified sequences</taxon>
        <taxon>metagenomes</taxon>
        <taxon>ecological metagenomes</taxon>
    </lineage>
</organism>
<evidence type="ECO:0000313" key="2">
    <source>
        <dbReference type="EMBL" id="KKL08522.1"/>
    </source>
</evidence>
<protein>
    <recommendedName>
        <fullName evidence="1">DUF7695 domain-containing protein</fullName>
    </recommendedName>
</protein>
<comment type="caution">
    <text evidence="2">The sequence shown here is derived from an EMBL/GenBank/DDBJ whole genome shotgun (WGS) entry which is preliminary data.</text>
</comment>
<dbReference type="InterPro" id="IPR056112">
    <property type="entry name" value="DUF7695"/>
</dbReference>
<evidence type="ECO:0000259" key="1">
    <source>
        <dbReference type="Pfam" id="PF24749"/>
    </source>
</evidence>
<reference evidence="2" key="1">
    <citation type="journal article" date="2015" name="Nature">
        <title>Complex archaea that bridge the gap between prokaryotes and eukaryotes.</title>
        <authorList>
            <person name="Spang A."/>
            <person name="Saw J.H."/>
            <person name="Jorgensen S.L."/>
            <person name="Zaremba-Niedzwiedzka K."/>
            <person name="Martijn J."/>
            <person name="Lind A.E."/>
            <person name="van Eijk R."/>
            <person name="Schleper C."/>
            <person name="Guy L."/>
            <person name="Ettema T.J."/>
        </authorList>
    </citation>
    <scope>NUCLEOTIDE SEQUENCE</scope>
</reference>
<proteinExistence type="predicted"/>
<dbReference type="Pfam" id="PF24749">
    <property type="entry name" value="DUF7695"/>
    <property type="match status" value="1"/>
</dbReference>
<accession>A0A0F9B407</accession>
<feature type="domain" description="DUF7695" evidence="1">
    <location>
        <begin position="4"/>
        <end position="46"/>
    </location>
</feature>